<dbReference type="InterPro" id="IPR029058">
    <property type="entry name" value="AB_hydrolase_fold"/>
</dbReference>
<dbReference type="SUPFAM" id="SSF53474">
    <property type="entry name" value="alpha/beta-Hydrolases"/>
    <property type="match status" value="1"/>
</dbReference>
<dbReference type="InterPro" id="IPR053145">
    <property type="entry name" value="AB_hydrolase_Est10"/>
</dbReference>
<dbReference type="GO" id="GO:0016787">
    <property type="term" value="F:hydrolase activity"/>
    <property type="evidence" value="ECO:0007669"/>
    <property type="project" value="UniProtKB-KW"/>
</dbReference>
<reference evidence="2 3" key="1">
    <citation type="submission" date="2024-07" db="EMBL/GenBank/DDBJ databases">
        <title>Section-level genome sequencing and comparative genomics of Aspergillus sections Usti and Cavernicolus.</title>
        <authorList>
            <consortium name="Lawrence Berkeley National Laboratory"/>
            <person name="Nybo J.L."/>
            <person name="Vesth T.C."/>
            <person name="Theobald S."/>
            <person name="Frisvad J.C."/>
            <person name="Larsen T.O."/>
            <person name="Kjaerboelling I."/>
            <person name="Rothschild-Mancinelli K."/>
            <person name="Lyhne E.K."/>
            <person name="Kogle M.E."/>
            <person name="Barry K."/>
            <person name="Clum A."/>
            <person name="Na H."/>
            <person name="Ledsgaard L."/>
            <person name="Lin J."/>
            <person name="Lipzen A."/>
            <person name="Kuo A."/>
            <person name="Riley R."/>
            <person name="Mondo S."/>
            <person name="Labutti K."/>
            <person name="Haridas S."/>
            <person name="Pangalinan J."/>
            <person name="Salamov A.A."/>
            <person name="Simmons B.A."/>
            <person name="Magnuson J.K."/>
            <person name="Chen J."/>
            <person name="Drula E."/>
            <person name="Henrissat B."/>
            <person name="Wiebenga A."/>
            <person name="Lubbers R.J."/>
            <person name="Gomes A.C."/>
            <person name="Makela M.R."/>
            <person name="Stajich J."/>
            <person name="Grigoriev I.V."/>
            <person name="Mortensen U.H."/>
            <person name="De Vries R.P."/>
            <person name="Baker S.E."/>
            <person name="Andersen M.R."/>
        </authorList>
    </citation>
    <scope>NUCLEOTIDE SEQUENCE [LARGE SCALE GENOMIC DNA]</scope>
    <source>
        <strain evidence="2 3">CBS 209.92</strain>
    </source>
</reference>
<dbReference type="PANTHER" id="PTHR43265:SF1">
    <property type="entry name" value="ESTERASE ESTD"/>
    <property type="match status" value="1"/>
</dbReference>
<organism evidence="2 3">
    <name type="scientific">Aspergillus keveii</name>
    <dbReference type="NCBI Taxonomy" id="714993"/>
    <lineage>
        <taxon>Eukaryota</taxon>
        <taxon>Fungi</taxon>
        <taxon>Dikarya</taxon>
        <taxon>Ascomycota</taxon>
        <taxon>Pezizomycotina</taxon>
        <taxon>Eurotiomycetes</taxon>
        <taxon>Eurotiomycetidae</taxon>
        <taxon>Eurotiales</taxon>
        <taxon>Aspergillaceae</taxon>
        <taxon>Aspergillus</taxon>
        <taxon>Aspergillus subgen. Nidulantes</taxon>
    </lineage>
</organism>
<dbReference type="PANTHER" id="PTHR43265">
    <property type="entry name" value="ESTERASE ESTD"/>
    <property type="match status" value="1"/>
</dbReference>
<dbReference type="InterPro" id="IPR000073">
    <property type="entry name" value="AB_hydrolase_1"/>
</dbReference>
<feature type="domain" description="AB hydrolase-1" evidence="1">
    <location>
        <begin position="240"/>
        <end position="417"/>
    </location>
</feature>
<evidence type="ECO:0000313" key="3">
    <source>
        <dbReference type="Proteomes" id="UP001610563"/>
    </source>
</evidence>
<keyword evidence="2" id="KW-0378">Hydrolase</keyword>
<dbReference type="Pfam" id="PF12697">
    <property type="entry name" value="Abhydrolase_6"/>
    <property type="match status" value="1"/>
</dbReference>
<comment type="caution">
    <text evidence="2">The sequence shown here is derived from an EMBL/GenBank/DDBJ whole genome shotgun (WGS) entry which is preliminary data.</text>
</comment>
<proteinExistence type="predicted"/>
<accession>A0ABR4G753</accession>
<dbReference type="Gene3D" id="3.40.50.1820">
    <property type="entry name" value="alpha/beta hydrolase"/>
    <property type="match status" value="1"/>
</dbReference>
<dbReference type="EMBL" id="JBFTWV010000040">
    <property type="protein sequence ID" value="KAL2794858.1"/>
    <property type="molecule type" value="Genomic_DNA"/>
</dbReference>
<keyword evidence="3" id="KW-1185">Reference proteome</keyword>
<gene>
    <name evidence="2" type="ORF">BJX66DRAFT_186353</name>
</gene>
<name>A0ABR4G753_9EURO</name>
<sequence>MASVIWAKVLDFARWVIDFLRPWRHSHALQAERIHEIIQCIQQDRAGDLRQRLFGPLRLLVPDSTIQRGYGIVTKTFGQLQGTGAPVISNGWWISSIDIPLQFQRAQFGLRLQMTSGGSLLGLRFLPLHELGLAEGWQSPSYVNSEVVESEITLGKGQFQVGGTLCLPPVQTEQSRSPCLIFVAGSGPIDRDSTVLENRPFKDLAWGLACRGIASIRFDKVTHTHPKTFRAQKNVTLTDEYVEHVVDALLHAQRHPGILPDKVFLVGHSLGAVVVPKLATLDASVAGCILMAGPAEPIYCSFVRQLRYLESLDGPEAPYLGKKIEQAQKQAELADSNSLSLSTPAKKLAFGIGPSYWLDYRKFDPVGTVKTLEKPVLVLQGRRDYQVTAEDDYEQWQSALRGKDNVQFWLYERLNHLFIAGDGPSTPLEYMVPGNVDEQVIDDIAEWVLQ</sequence>
<evidence type="ECO:0000259" key="1">
    <source>
        <dbReference type="Pfam" id="PF12697"/>
    </source>
</evidence>
<dbReference type="Proteomes" id="UP001610563">
    <property type="component" value="Unassembled WGS sequence"/>
</dbReference>
<protein>
    <submittedName>
        <fullName evidence="2">Alpha/Beta hydrolase protein</fullName>
    </submittedName>
</protein>
<evidence type="ECO:0000313" key="2">
    <source>
        <dbReference type="EMBL" id="KAL2794858.1"/>
    </source>
</evidence>